<dbReference type="InterPro" id="IPR026444">
    <property type="entry name" value="Secre_tail"/>
</dbReference>
<dbReference type="EMBL" id="QRDV01000006">
    <property type="protein sequence ID" value="RED43212.1"/>
    <property type="molecule type" value="Genomic_DNA"/>
</dbReference>
<dbReference type="Proteomes" id="UP000256980">
    <property type="component" value="Unassembled WGS sequence"/>
</dbReference>
<protein>
    <submittedName>
        <fullName evidence="3">Putative secreted protein (Por secretion system target)</fullName>
    </submittedName>
</protein>
<proteinExistence type="predicted"/>
<dbReference type="AlphaFoldDB" id="A0A3D9H123"/>
<evidence type="ECO:0000259" key="2">
    <source>
        <dbReference type="Pfam" id="PF18962"/>
    </source>
</evidence>
<organism evidence="3 4">
    <name type="scientific">Winogradskyella eximia</name>
    <dbReference type="NCBI Taxonomy" id="262006"/>
    <lineage>
        <taxon>Bacteria</taxon>
        <taxon>Pseudomonadati</taxon>
        <taxon>Bacteroidota</taxon>
        <taxon>Flavobacteriia</taxon>
        <taxon>Flavobacteriales</taxon>
        <taxon>Flavobacteriaceae</taxon>
        <taxon>Winogradskyella</taxon>
    </lineage>
</organism>
<name>A0A3D9H123_9FLAO</name>
<dbReference type="OrthoDB" id="1432573at2"/>
<dbReference type="NCBIfam" id="TIGR04183">
    <property type="entry name" value="Por_Secre_tail"/>
    <property type="match status" value="1"/>
</dbReference>
<evidence type="ECO:0000313" key="4">
    <source>
        <dbReference type="Proteomes" id="UP000256980"/>
    </source>
</evidence>
<evidence type="ECO:0000256" key="1">
    <source>
        <dbReference type="ARBA" id="ARBA00022729"/>
    </source>
</evidence>
<feature type="domain" description="Secretion system C-terminal sorting" evidence="2">
    <location>
        <begin position="323"/>
        <end position="379"/>
    </location>
</feature>
<evidence type="ECO:0000313" key="3">
    <source>
        <dbReference type="EMBL" id="RED43212.1"/>
    </source>
</evidence>
<dbReference type="Pfam" id="PF18962">
    <property type="entry name" value="Por_Secre_tail"/>
    <property type="match status" value="1"/>
</dbReference>
<gene>
    <name evidence="3" type="ORF">DFQ10_106124</name>
</gene>
<sequence length="386" mass="43201">MKNFVKYLVSMQAKNHIIIGLFVLISNVLIAQQAVLCGLQTDTFRIESSENIPAITSNADGTVTLVFPDAYVSAIFANYTVYDFYQSFPNSSEALEKYYNVTYDTRSLIEDIVTNVPTTILEYSGANISGISLPFNSNVNPDLILALDDNTFELTKYRVTSDADGCYGNCSLIDVPDDFVFRVKFNYNAVTQLLLMETENLTPCSNTFSIGLSGGNPNEYNQTDYNLQLWESTSVTATETEFSQPCHEIEAAVFAILNIACSPNDYGIGNISVTIDSENQSFRFNRPNMVFGEHVVEFSRANLSVVDETLQVMKPFEIEGNPYLQISNLNNQSVSVDIYNTSGQHITQVKNFEENSLNISDLSVGLYFIRISNLNNQQKIFKFLKN</sequence>
<keyword evidence="4" id="KW-1185">Reference proteome</keyword>
<reference evidence="3 4" key="1">
    <citation type="submission" date="2018-07" db="EMBL/GenBank/DDBJ databases">
        <title>Genomic Encyclopedia of Type Strains, Phase III (KMG-III): the genomes of soil and plant-associated and newly described type strains.</title>
        <authorList>
            <person name="Whitman W."/>
        </authorList>
    </citation>
    <scope>NUCLEOTIDE SEQUENCE [LARGE SCALE GENOMIC DNA]</scope>
    <source>
        <strain evidence="3 4">CECT 7946</strain>
    </source>
</reference>
<keyword evidence="1" id="KW-0732">Signal</keyword>
<accession>A0A3D9H123</accession>
<comment type="caution">
    <text evidence="3">The sequence shown here is derived from an EMBL/GenBank/DDBJ whole genome shotgun (WGS) entry which is preliminary data.</text>
</comment>